<dbReference type="AlphaFoldDB" id="A0A411E6Y8"/>
<keyword evidence="4" id="KW-1185">Reference proteome</keyword>
<protein>
    <submittedName>
        <fullName evidence="3">DUF5103 domain-containing protein</fullName>
    </submittedName>
</protein>
<evidence type="ECO:0000313" key="3">
    <source>
        <dbReference type="EMBL" id="QBA63461.1"/>
    </source>
</evidence>
<gene>
    <name evidence="3" type="ORF">EQY75_02185</name>
</gene>
<dbReference type="Gene3D" id="2.60.40.10">
    <property type="entry name" value="Immunoglobulins"/>
    <property type="match status" value="1"/>
</dbReference>
<feature type="chain" id="PRO_5019409513" evidence="1">
    <location>
        <begin position="33"/>
        <end position="427"/>
    </location>
</feature>
<evidence type="ECO:0000313" key="4">
    <source>
        <dbReference type="Proteomes" id="UP000290889"/>
    </source>
</evidence>
<accession>A0A411E6Y8</accession>
<dbReference type="OrthoDB" id="1522602at2"/>
<feature type="signal peptide" evidence="1">
    <location>
        <begin position="1"/>
        <end position="32"/>
    </location>
</feature>
<name>A0A411E6Y8_9FLAO</name>
<dbReference type="EMBL" id="CP035544">
    <property type="protein sequence ID" value="QBA63461.1"/>
    <property type="molecule type" value="Genomic_DNA"/>
</dbReference>
<evidence type="ECO:0000259" key="2">
    <source>
        <dbReference type="Pfam" id="PF17116"/>
    </source>
</evidence>
<dbReference type="InterPro" id="IPR031345">
    <property type="entry name" value="T9SS_Plug_N"/>
</dbReference>
<keyword evidence="1" id="KW-0732">Signal</keyword>
<dbReference type="Proteomes" id="UP000290889">
    <property type="component" value="Chromosome"/>
</dbReference>
<reference evidence="3 4" key="1">
    <citation type="submission" date="2019-01" db="EMBL/GenBank/DDBJ databases">
        <title>Muriicola soli sp. nov., isolated from soil.</title>
        <authorList>
            <person name="Kang H.J."/>
            <person name="Kim S.B."/>
        </authorList>
    </citation>
    <scope>NUCLEOTIDE SEQUENCE [LARGE SCALE GENOMIC DNA]</scope>
    <source>
        <strain evidence="3 4">MMS17-SY002</strain>
    </source>
</reference>
<dbReference type="Pfam" id="PF17116">
    <property type="entry name" value="T9SS_plug_1st"/>
    <property type="match status" value="1"/>
</dbReference>
<evidence type="ECO:0000256" key="1">
    <source>
        <dbReference type="SAM" id="SignalP"/>
    </source>
</evidence>
<dbReference type="InterPro" id="IPR013783">
    <property type="entry name" value="Ig-like_fold"/>
</dbReference>
<proteinExistence type="predicted"/>
<feature type="domain" description="Type 9 secretion system plug protein N-terminal" evidence="2">
    <location>
        <begin position="44"/>
        <end position="163"/>
    </location>
</feature>
<organism evidence="3 4">
    <name type="scientific">Muriicola soli</name>
    <dbReference type="NCBI Taxonomy" id="2507538"/>
    <lineage>
        <taxon>Bacteria</taxon>
        <taxon>Pseudomonadati</taxon>
        <taxon>Bacteroidota</taxon>
        <taxon>Flavobacteriia</taxon>
        <taxon>Flavobacteriales</taxon>
        <taxon>Flavobacteriaceae</taxon>
        <taxon>Muriicola</taxon>
    </lineage>
</organism>
<sequence length="427" mass="50263">MVFVYLWSKFSQIMRLNLKHFFLCFFVLQAFAQVQHEANPPENIKSVIFRGPTEEQFPVVQLGEEIFLEFDDLLALEQDYYYSIVHCDYDWKKSQLLKSQYLNGMDNQRIINYENSYNTLQPYSNYQLTLPNANVRLKVSGNYVLEVYNSSYELQFSRRFVVYRDLVKVGAVVKRSRDFNFLNERQSVQFEINSAGFPWVNPKREIKVAILQNYQWNSMLTNIEPQYILGNSLVYKYDKETSFLGGNEFLNFDTSDLRAPTAAISRIEFQDLYQHYLFPDIYRYDREYTYFPDINGDFLVRTLQGEEVSREAEYTEVHFTLPYTERIGLDEVFIYGKFNNYALEEGNKMSYNEATGNMEATLLLKQGFYNYEYAIKQDNGLVDFNAVGGNFHFTENNYLILVYYRDFGELYDGIIGIGTANSSTITN</sequence>
<dbReference type="KEGG" id="mur:EQY75_02185"/>